<evidence type="ECO:0000256" key="12">
    <source>
        <dbReference type="ARBA" id="ARBA00033233"/>
    </source>
</evidence>
<name>A0ABM3WHI1_ERIEU</name>
<keyword evidence="7 16" id="KW-0472">Membrane</keyword>
<organism evidence="18 19">
    <name type="scientific">Erinaceus europaeus</name>
    <name type="common">Western European hedgehog</name>
    <dbReference type="NCBI Taxonomy" id="9365"/>
    <lineage>
        <taxon>Eukaryota</taxon>
        <taxon>Metazoa</taxon>
        <taxon>Chordata</taxon>
        <taxon>Craniata</taxon>
        <taxon>Vertebrata</taxon>
        <taxon>Euteleostomi</taxon>
        <taxon>Mammalia</taxon>
        <taxon>Eutheria</taxon>
        <taxon>Laurasiatheria</taxon>
        <taxon>Eulipotyphla</taxon>
        <taxon>Erinaceidae</taxon>
        <taxon>Erinaceinae</taxon>
        <taxon>Erinaceus</taxon>
    </lineage>
</organism>
<keyword evidence="9 14" id="KW-0675">Receptor</keyword>
<evidence type="ECO:0000259" key="17">
    <source>
        <dbReference type="PROSITE" id="PS50262"/>
    </source>
</evidence>
<feature type="transmembrane region" description="Helical" evidence="16">
    <location>
        <begin position="109"/>
        <end position="131"/>
    </location>
</feature>
<feature type="transmembrane region" description="Helical" evidence="16">
    <location>
        <begin position="192"/>
        <end position="216"/>
    </location>
</feature>
<dbReference type="PRINTS" id="PR00237">
    <property type="entry name" value="GPCRRHODOPSN"/>
</dbReference>
<evidence type="ECO:0000313" key="19">
    <source>
        <dbReference type="RefSeq" id="XP_060036027.1"/>
    </source>
</evidence>
<dbReference type="CDD" id="cd15309">
    <property type="entry name" value="7tmA_D2_dopamine_R"/>
    <property type="match status" value="1"/>
</dbReference>
<dbReference type="RefSeq" id="XP_060036027.1">
    <property type="nucleotide sequence ID" value="XM_060180044.1"/>
</dbReference>
<keyword evidence="18" id="KW-1185">Reference proteome</keyword>
<sequence>MDPLNLSWYDDDLESRNWSRSLNGSEGRGDRPQYNYYAMLLTLLIFVIVFGNVLVCMAVSREKALQTTTNYLIVSLAVADLLVATLVMPWVVYLEVVGEWKFSRIHCDIFVTLDVMMCTASILNLCAISIDRYTAVAMPMLYNTRYSSKRRVTVMIAIVWVLSFTISCPMLFGLNNTDQNECIIANPAFVVYSSIVSFYVPFIVTLLVYIKIYIVLRRRRKRVNTKRSSRAFRANLKAPLKEAARRAQELEMEMLSSTSPPERTRYSPIPPSHHQLTLPDPSHHGLHSTPDSPAKPEKNGHAKDHPKIAKIFEIQTMPNGKTRTSLKTLSRRKLSQQKEKKATQMLAIVLGVFIICWLPFFITHILNIHCDCNIPPVLYSAFTWLGYVNSAVNPIIYTTFNIEFRKAFLKILHC</sequence>
<dbReference type="PRINTS" id="PR00242">
    <property type="entry name" value="DOPAMINER"/>
</dbReference>
<evidence type="ECO:0000256" key="1">
    <source>
        <dbReference type="ARBA" id="ARBA00004651"/>
    </source>
</evidence>
<dbReference type="GeneID" id="103125104"/>
<comment type="function">
    <text evidence="13">Dopamine receptor whose activity is mediated by G proteins which inhibit adenylyl cyclase. Positively regulates postnatal regression of retinal hyaloid vessels via suppression of VEGFR2/KDR activity, downstream of OPN5.</text>
</comment>
<comment type="subcellular location">
    <subcellularLocation>
        <location evidence="1">Cell membrane</location>
        <topology evidence="1">Multi-pass membrane protein</topology>
    </subcellularLocation>
</comment>
<proteinExistence type="inferred from homology"/>
<dbReference type="Proteomes" id="UP001652624">
    <property type="component" value="Chromosome 20"/>
</dbReference>
<evidence type="ECO:0000256" key="11">
    <source>
        <dbReference type="ARBA" id="ARBA00023224"/>
    </source>
</evidence>
<keyword evidence="6 14" id="KW-0297">G-protein coupled receptor</keyword>
<evidence type="ECO:0000256" key="10">
    <source>
        <dbReference type="ARBA" id="ARBA00023180"/>
    </source>
</evidence>
<dbReference type="InterPro" id="IPR001922">
    <property type="entry name" value="Dopamine_D2_rcpt"/>
</dbReference>
<feature type="transmembrane region" description="Helical" evidence="16">
    <location>
        <begin position="378"/>
        <end position="400"/>
    </location>
</feature>
<protein>
    <recommendedName>
        <fullName evidence="2">D(2) dopamine receptor</fullName>
    </recommendedName>
    <alternativeName>
        <fullName evidence="12">Dopamine D2 receptor</fullName>
    </alternativeName>
</protein>
<dbReference type="Gene3D" id="1.20.1070.10">
    <property type="entry name" value="Rhodopsin 7-helix transmembrane proteins"/>
    <property type="match status" value="2"/>
</dbReference>
<feature type="transmembrane region" description="Helical" evidence="16">
    <location>
        <begin position="71"/>
        <end position="93"/>
    </location>
</feature>
<dbReference type="PANTHER" id="PTHR24248">
    <property type="entry name" value="ADRENERGIC RECEPTOR-RELATED G-PROTEIN COUPLED RECEPTOR"/>
    <property type="match status" value="1"/>
</dbReference>
<evidence type="ECO:0000256" key="9">
    <source>
        <dbReference type="ARBA" id="ARBA00023170"/>
    </source>
</evidence>
<evidence type="ECO:0000256" key="14">
    <source>
        <dbReference type="RuleBase" id="RU000688"/>
    </source>
</evidence>
<keyword evidence="5 16" id="KW-1133">Transmembrane helix</keyword>
<keyword evidence="8" id="KW-1015">Disulfide bond</keyword>
<evidence type="ECO:0000256" key="13">
    <source>
        <dbReference type="ARBA" id="ARBA00045505"/>
    </source>
</evidence>
<evidence type="ECO:0000313" key="18">
    <source>
        <dbReference type="Proteomes" id="UP001652624"/>
    </source>
</evidence>
<reference evidence="19" key="1">
    <citation type="submission" date="2025-08" db="UniProtKB">
        <authorList>
            <consortium name="RefSeq"/>
        </authorList>
    </citation>
    <scope>IDENTIFICATION</scope>
</reference>
<dbReference type="InterPro" id="IPR000929">
    <property type="entry name" value="Dopamine_rcpt"/>
</dbReference>
<feature type="domain" description="G-protein coupled receptors family 1 profile" evidence="17">
    <location>
        <begin position="51"/>
        <end position="397"/>
    </location>
</feature>
<feature type="transmembrane region" description="Helical" evidence="16">
    <location>
        <begin position="345"/>
        <end position="366"/>
    </location>
</feature>
<feature type="transmembrane region" description="Helical" evidence="16">
    <location>
        <begin position="36"/>
        <end position="59"/>
    </location>
</feature>
<evidence type="ECO:0000256" key="2">
    <source>
        <dbReference type="ARBA" id="ARBA00013674"/>
    </source>
</evidence>
<dbReference type="PANTHER" id="PTHR24248:SF87">
    <property type="entry name" value="D(2) DOPAMINE RECEPTOR"/>
    <property type="match status" value="1"/>
</dbReference>
<evidence type="ECO:0000256" key="8">
    <source>
        <dbReference type="ARBA" id="ARBA00023157"/>
    </source>
</evidence>
<dbReference type="InterPro" id="IPR017452">
    <property type="entry name" value="GPCR_Rhodpsn_7TM"/>
</dbReference>
<evidence type="ECO:0000256" key="6">
    <source>
        <dbReference type="ARBA" id="ARBA00023040"/>
    </source>
</evidence>
<evidence type="ECO:0000256" key="15">
    <source>
        <dbReference type="SAM" id="MobiDB-lite"/>
    </source>
</evidence>
<dbReference type="PROSITE" id="PS00237">
    <property type="entry name" value="G_PROTEIN_RECEP_F1_1"/>
    <property type="match status" value="1"/>
</dbReference>
<evidence type="ECO:0000256" key="5">
    <source>
        <dbReference type="ARBA" id="ARBA00022989"/>
    </source>
</evidence>
<evidence type="ECO:0000256" key="3">
    <source>
        <dbReference type="ARBA" id="ARBA00022475"/>
    </source>
</evidence>
<comment type="similarity">
    <text evidence="14">Belongs to the G-protein coupled receptor 1 family.</text>
</comment>
<accession>A0ABM3WHI1</accession>
<gene>
    <name evidence="19" type="primary">DRD2</name>
</gene>
<keyword evidence="4 14" id="KW-0812">Transmembrane</keyword>
<dbReference type="SMART" id="SM01381">
    <property type="entry name" value="7TM_GPCR_Srsx"/>
    <property type="match status" value="1"/>
</dbReference>
<feature type="transmembrane region" description="Helical" evidence="16">
    <location>
        <begin position="152"/>
        <end position="172"/>
    </location>
</feature>
<evidence type="ECO:0000256" key="4">
    <source>
        <dbReference type="ARBA" id="ARBA00022692"/>
    </source>
</evidence>
<dbReference type="PRINTS" id="PR00567">
    <property type="entry name" value="DOPAMINED2R"/>
</dbReference>
<evidence type="ECO:0000256" key="16">
    <source>
        <dbReference type="SAM" id="Phobius"/>
    </source>
</evidence>
<keyword evidence="11 14" id="KW-0807">Transducer</keyword>
<dbReference type="Pfam" id="PF00001">
    <property type="entry name" value="7tm_1"/>
    <property type="match status" value="1"/>
</dbReference>
<dbReference type="InterPro" id="IPR000276">
    <property type="entry name" value="GPCR_Rhodpsn"/>
</dbReference>
<evidence type="ECO:0000256" key="7">
    <source>
        <dbReference type="ARBA" id="ARBA00023136"/>
    </source>
</evidence>
<keyword evidence="3" id="KW-1003">Cell membrane</keyword>
<dbReference type="SUPFAM" id="SSF81321">
    <property type="entry name" value="Family A G protein-coupled receptor-like"/>
    <property type="match status" value="1"/>
</dbReference>
<dbReference type="PROSITE" id="PS50262">
    <property type="entry name" value="G_PROTEIN_RECEP_F1_2"/>
    <property type="match status" value="1"/>
</dbReference>
<keyword evidence="10" id="KW-0325">Glycoprotein</keyword>
<feature type="region of interest" description="Disordered" evidence="15">
    <location>
        <begin position="253"/>
        <end position="302"/>
    </location>
</feature>